<dbReference type="EMBL" id="PNGI01000002">
    <property type="protein sequence ID" value="PMC11139.1"/>
    <property type="molecule type" value="Genomic_DNA"/>
</dbReference>
<comment type="caution">
    <text evidence="1">The sequence shown here is derived from an EMBL/GenBank/DDBJ whole genome shotgun (WGS) entry which is preliminary data.</text>
</comment>
<dbReference type="AlphaFoldDB" id="A0A2N6Q821"/>
<dbReference type="RefSeq" id="WP_025072925.1">
    <property type="nucleotide sequence ID" value="NZ_JADMXI010000012.1"/>
</dbReference>
<proteinExistence type="predicted"/>
<evidence type="ECO:0000313" key="2">
    <source>
        <dbReference type="Proteomes" id="UP000235661"/>
    </source>
</evidence>
<name>A0A2N6Q821_9BACT</name>
<dbReference type="Gene3D" id="3.40.50.720">
    <property type="entry name" value="NAD(P)-binding Rossmann-like Domain"/>
    <property type="match status" value="1"/>
</dbReference>
<dbReference type="NCBIfam" id="TIGR03882">
    <property type="entry name" value="cyclo_dehyd_2"/>
    <property type="match status" value="1"/>
</dbReference>
<dbReference type="Proteomes" id="UP000235661">
    <property type="component" value="Unassembled WGS sequence"/>
</dbReference>
<sequence length="319" mass="37762">MFKNNFDILKVSERCYQLHCAGKMFKIEFDENDNKQSMFDYLLNSSEGYSKIVMQFKKKYPFNEILDFFFLLKQNGFLYYNDEDSLSEGKLYDSKFNSDEDFKQKRIGVVITKNNKIAYDIINASELVKSKLSILRYDKDTKRSEIVDFVAKNDFVIVDKTSYNPIFMRRYNDIAMSQNKPWLLISCFRAVRGYVGPLFWGEKTGCYSCFEKRVKSNFLNFKELSLYEDWLGESKNNSHIGNISTSDYTLIYNIAIIECKKFLMDYGFPHTYKQLYEINFDDLTSKWHHFYKVPFCPQCSTKMDNACAPWLDPITLEIL</sequence>
<dbReference type="SUPFAM" id="SSF69572">
    <property type="entry name" value="Activating enzymes of the ubiquitin-like proteins"/>
    <property type="match status" value="1"/>
</dbReference>
<reference evidence="1 2" key="1">
    <citation type="submission" date="2017-09" db="EMBL/GenBank/DDBJ databases">
        <title>Bacterial strain isolated from the female urinary microbiota.</title>
        <authorList>
            <person name="Thomas-White K."/>
            <person name="Kumar N."/>
            <person name="Forster S."/>
            <person name="Putonti C."/>
            <person name="Lawley T."/>
            <person name="Wolfe A.J."/>
        </authorList>
    </citation>
    <scope>NUCLEOTIDE SEQUENCE [LARGE SCALE GENOMIC DNA]</scope>
    <source>
        <strain evidence="1 2">UMB0818</strain>
    </source>
</reference>
<evidence type="ECO:0008006" key="3">
    <source>
        <dbReference type="Google" id="ProtNLM"/>
    </source>
</evidence>
<evidence type="ECO:0000313" key="1">
    <source>
        <dbReference type="EMBL" id="PMC11139.1"/>
    </source>
</evidence>
<dbReference type="STRING" id="1122992.GCA_000455445_02674"/>
<gene>
    <name evidence="1" type="ORF">CJ232_02255</name>
</gene>
<dbReference type="GO" id="GO:0008641">
    <property type="term" value="F:ubiquitin-like modifier activating enzyme activity"/>
    <property type="evidence" value="ECO:0007669"/>
    <property type="project" value="InterPro"/>
</dbReference>
<dbReference type="InterPro" id="IPR022291">
    <property type="entry name" value="Bacteriocin_synth_cyclodeHase"/>
</dbReference>
<dbReference type="GeneID" id="93331699"/>
<dbReference type="InterPro" id="IPR035985">
    <property type="entry name" value="Ubiquitin-activating_enz"/>
</dbReference>
<protein>
    <recommendedName>
        <fullName evidence="3">TOMM leader peptide-binding protein</fullName>
    </recommendedName>
</protein>
<accession>A0A2N6Q821</accession>
<organism evidence="1 2">
    <name type="scientific">Hoylesella timonensis</name>
    <dbReference type="NCBI Taxonomy" id="386414"/>
    <lineage>
        <taxon>Bacteria</taxon>
        <taxon>Pseudomonadati</taxon>
        <taxon>Bacteroidota</taxon>
        <taxon>Bacteroidia</taxon>
        <taxon>Bacteroidales</taxon>
        <taxon>Prevotellaceae</taxon>
        <taxon>Hoylesella</taxon>
    </lineage>
</organism>